<proteinExistence type="predicted"/>
<dbReference type="InterPro" id="IPR043128">
    <property type="entry name" value="Rev_trsase/Diguanyl_cyclase"/>
</dbReference>
<dbReference type="InterPro" id="IPR043502">
    <property type="entry name" value="DNA/RNA_pol_sf"/>
</dbReference>
<dbReference type="Gene3D" id="1.10.340.70">
    <property type="match status" value="1"/>
</dbReference>
<dbReference type="InterPro" id="IPR040676">
    <property type="entry name" value="DUF5641"/>
</dbReference>
<dbReference type="InterPro" id="IPR001584">
    <property type="entry name" value="Integrase_cat-core"/>
</dbReference>
<dbReference type="Pfam" id="PF03564">
    <property type="entry name" value="DUF1759"/>
    <property type="match status" value="1"/>
</dbReference>
<dbReference type="PANTHER" id="PTHR47331:SF1">
    <property type="entry name" value="GAG-LIKE PROTEIN"/>
    <property type="match status" value="1"/>
</dbReference>
<dbReference type="Pfam" id="PF05380">
    <property type="entry name" value="Peptidase_A17"/>
    <property type="match status" value="1"/>
</dbReference>
<dbReference type="GO" id="GO:0042575">
    <property type="term" value="C:DNA polymerase complex"/>
    <property type="evidence" value="ECO:0007669"/>
    <property type="project" value="UniProtKB-ARBA"/>
</dbReference>
<dbReference type="Pfam" id="PF18701">
    <property type="entry name" value="DUF5641"/>
    <property type="match status" value="1"/>
</dbReference>
<sequence>MSEYEEIISQQQDILMIISKTQINTKKCPKVRLTQGYIKTRLEGLESNWRTFRENHLNILKATQKVERSTIDYFSEELYEQCEDIYVNLVADLEDELLKLTKPAPEHSENSHQLEQERNTSNHASHFKLPAISIPTFSGDYNDWNSFHDLFVSLIHQNHSLSDVQKLHYLKTSITGEAEQLLKNVQITNANYDKAWCTLKKRFDNKRLIVHNILHRLVAQKKLQIESAKSLKSLLDITMECLNSLKNLDVSTDSWDPLIVFLITQKFDNDSLRQWEEELSQLESSELPTIAMLEKFLSKRFKVLEMIQNNAAKPVTIKEPMKSKAFHISSEIKCPFCSFGHRLFTCKEFSKLDVSKRYEFVKDKLLCFNCLAPGHSVMLCKQSTSCRRCGKKHHSLLHLSSPLGPSSKTETSSNPTESKNIEPTITSHLATRGQMTLMATALVHVKLGNQVHLLRALVDPCSQESFITESAAQRLQLRRSPIRGHVSGVGQMTTPIKHVAELEIESRLNAAIKLSLSAYVVKKITSITPLKRVNIENLTHLQGLSFADPTFHSPGQIDLLLGANVYTEVLIDGVIKGPPGSPIAQNTHLGWILTGNAEVGDEGKTSSSNIITLHLNVELDNMLRKFWEIEDIASERHSQNSEQSKAEKIYEETVTRGADGRYTVRLPFKTEPAILPTGSREIASRRLSSLEKRLSKDPQLYKEYDNVLQEYLTLNHMELIVHDTPEQRARAVYLPHHAIVKLDRQTTKVRVVFDASAKGFNGVSLNDQLLVGPPLQEELRDIIMRWRKHKVAFTGDIVKMYRQVRLHSEDADYHRILWRSSPQEPVEEYRLLTVTFGTASAPYLAIKTLKQIAQDEECNYGSSIADIVRQDFYVDDVLTGKDTDSDAIDAQKKLTEMLKSAGFELQKFASNSHTFEEALEPEQRALKTSVNIDKSESIKALGVIWQVREDKLTVRNKFHEPHCKDTVTKRTVLREIASLFDPLGWFSPAIITAKIFMQKLWLHGKDWDEIVPSQLKDEWLKYRSELPELSKFSIQRWIHTSQDQKVLELHGFSDASMAAYAAVVYARVVLPNEEVKVSLITSKTKVAPLKQVSLPRLELCAASLLCKLLNQVAAAMRVKKQHIFAWSDSMIVLAWINGDPSRWKPFIKNRVVEITESYESHHWFYVNTKENPADFASRGVAPSQLLETEMWWKGPAFLSYSEISAIKPEVPETEEEKRKSVKCCHVISEEEEDFKLTLLKRYSSLSKLVRVVSYCRRWLLSLKKNKDKRKDLPEYVPYEERNESLTCCIKMSQSIEFREELESLKKKGSVKRTSHLLSLTPFLDDQGVLRVGGRLKHAESRLVEKHPIIIGTQNLLLPLILREAHSATLHGGPQMMSYFLRSRYWLIRSTNTIKRFVRSCMICAKLSAKPSTQLMGNLPAVRVKPTRPFLISGVDFAGPINCRMSKGRGSKSFKSYICLFVCMSTKAVHIELVSDMTTDAFIAAFKRFVSRRGHCVEIWSDNGTSFVGAEKKLLHMWKQGKSQIPNELAKSLDDTGTKWRFIPPGAPNFGGLWEAGVKSTKFHLKRIIGDAMLTFEELTTLLTQIEACLNSRPLSKLSDHPNDLEPLTPGHFLVGGPLLTVPDIDLTNQNINRLTRWQLTQRLLQDFWKRWQKEYLSSLQQRSKWNHQSKDFSIGQLVLIKDPRLPPAEWIMGRIVQGYPGSDHLTRTYDIQTKSGIFRRSITKICPLPN</sequence>
<evidence type="ECO:0000256" key="1">
    <source>
        <dbReference type="SAM" id="MobiDB-lite"/>
    </source>
</evidence>
<reference evidence="3 4" key="1">
    <citation type="submission" date="2024-06" db="EMBL/GenBank/DDBJ databases">
        <title>A chromosome-level genome assembly of beet webworm, Loxostege sticticalis.</title>
        <authorList>
            <person name="Zhang Y."/>
        </authorList>
    </citation>
    <scope>NUCLEOTIDE SEQUENCE [LARGE SCALE GENOMIC DNA]</scope>
    <source>
        <strain evidence="3">AQ028</strain>
        <tissue evidence="3">Male pupae</tissue>
    </source>
</reference>
<dbReference type="PROSITE" id="PS50994">
    <property type="entry name" value="INTEGRASE"/>
    <property type="match status" value="1"/>
</dbReference>
<dbReference type="PANTHER" id="PTHR47331">
    <property type="entry name" value="PHD-TYPE DOMAIN-CONTAINING PROTEIN"/>
    <property type="match status" value="1"/>
</dbReference>
<dbReference type="InterPro" id="IPR005312">
    <property type="entry name" value="DUF1759"/>
</dbReference>
<dbReference type="Gene3D" id="3.10.10.10">
    <property type="entry name" value="HIV Type 1 Reverse Transcriptase, subunit A, domain 1"/>
    <property type="match status" value="1"/>
</dbReference>
<evidence type="ECO:0000313" key="3">
    <source>
        <dbReference type="EMBL" id="KAL0829514.1"/>
    </source>
</evidence>
<dbReference type="Pfam" id="PF17921">
    <property type="entry name" value="Integrase_H2C2"/>
    <property type="match status" value="1"/>
</dbReference>
<feature type="domain" description="Integrase catalytic" evidence="2">
    <location>
        <begin position="1424"/>
        <end position="1617"/>
    </location>
</feature>
<dbReference type="EMBL" id="JBEDNZ010000014">
    <property type="protein sequence ID" value="KAL0829514.1"/>
    <property type="molecule type" value="Genomic_DNA"/>
</dbReference>
<gene>
    <name evidence="3" type="ORF">ABMA28_003034</name>
</gene>
<dbReference type="GO" id="GO:0071897">
    <property type="term" value="P:DNA biosynthetic process"/>
    <property type="evidence" value="ECO:0007669"/>
    <property type="project" value="UniProtKB-ARBA"/>
</dbReference>
<evidence type="ECO:0000313" key="4">
    <source>
        <dbReference type="Proteomes" id="UP001549921"/>
    </source>
</evidence>
<dbReference type="SUPFAM" id="SSF53098">
    <property type="entry name" value="Ribonuclease H-like"/>
    <property type="match status" value="1"/>
</dbReference>
<dbReference type="CDD" id="cd01644">
    <property type="entry name" value="RT_pepA17"/>
    <property type="match status" value="1"/>
</dbReference>
<dbReference type="InterPro" id="IPR041588">
    <property type="entry name" value="Integrase_H2C2"/>
</dbReference>
<organism evidence="3 4">
    <name type="scientific">Loxostege sticticalis</name>
    <name type="common">Beet webworm moth</name>
    <dbReference type="NCBI Taxonomy" id="481309"/>
    <lineage>
        <taxon>Eukaryota</taxon>
        <taxon>Metazoa</taxon>
        <taxon>Ecdysozoa</taxon>
        <taxon>Arthropoda</taxon>
        <taxon>Hexapoda</taxon>
        <taxon>Insecta</taxon>
        <taxon>Pterygota</taxon>
        <taxon>Neoptera</taxon>
        <taxon>Endopterygota</taxon>
        <taxon>Lepidoptera</taxon>
        <taxon>Glossata</taxon>
        <taxon>Ditrysia</taxon>
        <taxon>Pyraloidea</taxon>
        <taxon>Crambidae</taxon>
        <taxon>Pyraustinae</taxon>
        <taxon>Loxostege</taxon>
    </lineage>
</organism>
<comment type="caution">
    <text evidence="3">The sequence shown here is derived from an EMBL/GenBank/DDBJ whole genome shotgun (WGS) entry which is preliminary data.</text>
</comment>
<name>A0ABD0SUZ9_LOXSC</name>
<dbReference type="SUPFAM" id="SSF56672">
    <property type="entry name" value="DNA/RNA polymerases"/>
    <property type="match status" value="1"/>
</dbReference>
<protein>
    <recommendedName>
        <fullName evidence="2">Integrase catalytic domain-containing protein</fullName>
    </recommendedName>
</protein>
<dbReference type="Gene3D" id="3.30.70.270">
    <property type="match status" value="1"/>
</dbReference>
<evidence type="ECO:0000259" key="2">
    <source>
        <dbReference type="PROSITE" id="PS50994"/>
    </source>
</evidence>
<dbReference type="Proteomes" id="UP001549921">
    <property type="component" value="Unassembled WGS sequence"/>
</dbReference>
<dbReference type="Gene3D" id="3.30.420.10">
    <property type="entry name" value="Ribonuclease H-like superfamily/Ribonuclease H"/>
    <property type="match status" value="1"/>
</dbReference>
<feature type="compositionally biased region" description="Polar residues" evidence="1">
    <location>
        <begin position="409"/>
        <end position="421"/>
    </location>
</feature>
<dbReference type="InterPro" id="IPR036397">
    <property type="entry name" value="RNaseH_sf"/>
</dbReference>
<feature type="region of interest" description="Disordered" evidence="1">
    <location>
        <begin position="400"/>
        <end position="421"/>
    </location>
</feature>
<accession>A0ABD0SUZ9</accession>
<dbReference type="InterPro" id="IPR008042">
    <property type="entry name" value="Retrotrans_Pao"/>
</dbReference>
<dbReference type="InterPro" id="IPR012337">
    <property type="entry name" value="RNaseH-like_sf"/>
</dbReference>